<dbReference type="PANTHER" id="PTHR23502">
    <property type="entry name" value="MAJOR FACILITATOR SUPERFAMILY"/>
    <property type="match status" value="1"/>
</dbReference>
<comment type="subcellular location">
    <subcellularLocation>
        <location evidence="1">Membrane</location>
        <topology evidence="1">Multi-pass membrane protein</topology>
    </subcellularLocation>
</comment>
<evidence type="ECO:0000256" key="4">
    <source>
        <dbReference type="ARBA" id="ARBA00023136"/>
    </source>
</evidence>
<evidence type="ECO:0000256" key="6">
    <source>
        <dbReference type="SAM" id="Phobius"/>
    </source>
</evidence>
<feature type="transmembrane region" description="Helical" evidence="6">
    <location>
        <begin position="347"/>
        <end position="370"/>
    </location>
</feature>
<feature type="region of interest" description="Disordered" evidence="5">
    <location>
        <begin position="249"/>
        <end position="276"/>
    </location>
</feature>
<keyword evidence="2 6" id="KW-0812">Transmembrane</keyword>
<feature type="transmembrane region" description="Helical" evidence="6">
    <location>
        <begin position="116"/>
        <end position="135"/>
    </location>
</feature>
<name>A0A5N5XG72_9EURO</name>
<dbReference type="InterPro" id="IPR020846">
    <property type="entry name" value="MFS_dom"/>
</dbReference>
<dbReference type="Proteomes" id="UP000326565">
    <property type="component" value="Unassembled WGS sequence"/>
</dbReference>
<keyword evidence="9" id="KW-1185">Reference proteome</keyword>
<gene>
    <name evidence="8" type="ORF">BDV29DRAFT_144615</name>
</gene>
<protein>
    <submittedName>
        <fullName evidence="8">Major facilitator superfamily domain-containing protein</fullName>
    </submittedName>
</protein>
<evidence type="ECO:0000256" key="5">
    <source>
        <dbReference type="SAM" id="MobiDB-lite"/>
    </source>
</evidence>
<dbReference type="GO" id="GO:0005886">
    <property type="term" value="C:plasma membrane"/>
    <property type="evidence" value="ECO:0007669"/>
    <property type="project" value="TreeGrafter"/>
</dbReference>
<sequence length="535" mass="58722">MLHLDSSDMFPPGTILLEDRQGVESELMLNPTPSDDPDDPLNWSPLRKAVNFGLTCSYVLFTFVLVDINSLAYRGYMSELNLTYSTFNQASGCNFAGLAIGCLLFIPYVHKFGRRPVYLLSAIVQFACAIWWANFHHAGELIAVSLLAGLAGSISEAIVMITIVDMFFVHQHARMNGIFLFMQSLGATGGPIAAGYVVVSMGWRWMWWLIAIFLGVNLILVLFFFEESKYVPVLVGRAGSSLVPQLTAAKSNDDDKPVEQPAHPVAPRSTLDGGHSRKPIRQRLAFVTKTDMPIVQHFYQPLFILFAFPAVAYAAITYGTLLAWFSAIASSGSYFLLAEPYNFSPSAIGLFHLGGFLGTFIATMTVPAFSDWFIVRSAKKNGGIFEPEMRLWMSIPGVLLNCAGLLIYGVGMGRGLHWAVLAVGQGIYGFGFISTADVALTYLTDCYPDILGDALIAVVFIRNGFAMVVRFAFTPWITGMGILNTFILIGTLALATVTLPILLMIYGKRARVKTAAKYREYSKLQPVKRGGLRVG</sequence>
<dbReference type="InterPro" id="IPR011701">
    <property type="entry name" value="MFS"/>
</dbReference>
<evidence type="ECO:0000256" key="2">
    <source>
        <dbReference type="ARBA" id="ARBA00022692"/>
    </source>
</evidence>
<dbReference type="EMBL" id="ML732157">
    <property type="protein sequence ID" value="KAB8078504.1"/>
    <property type="molecule type" value="Genomic_DNA"/>
</dbReference>
<dbReference type="AlphaFoldDB" id="A0A5N5XG72"/>
<dbReference type="SUPFAM" id="SSF103473">
    <property type="entry name" value="MFS general substrate transporter"/>
    <property type="match status" value="1"/>
</dbReference>
<evidence type="ECO:0000259" key="7">
    <source>
        <dbReference type="PROSITE" id="PS50850"/>
    </source>
</evidence>
<feature type="domain" description="Major facilitator superfamily (MFS) profile" evidence="7">
    <location>
        <begin position="50"/>
        <end position="508"/>
    </location>
</feature>
<feature type="transmembrane region" description="Helical" evidence="6">
    <location>
        <begin position="86"/>
        <end position="109"/>
    </location>
</feature>
<accession>A0A5N5XG72</accession>
<dbReference type="OrthoDB" id="5215911at2759"/>
<feature type="transmembrane region" description="Helical" evidence="6">
    <location>
        <begin position="416"/>
        <end position="443"/>
    </location>
</feature>
<evidence type="ECO:0000313" key="9">
    <source>
        <dbReference type="Proteomes" id="UP000326565"/>
    </source>
</evidence>
<feature type="transmembrane region" description="Helical" evidence="6">
    <location>
        <begin position="205"/>
        <end position="225"/>
    </location>
</feature>
<feature type="transmembrane region" description="Helical" evidence="6">
    <location>
        <begin position="49"/>
        <end position="66"/>
    </location>
</feature>
<dbReference type="GO" id="GO:0022857">
    <property type="term" value="F:transmembrane transporter activity"/>
    <property type="evidence" value="ECO:0007669"/>
    <property type="project" value="InterPro"/>
</dbReference>
<reference evidence="8 9" key="1">
    <citation type="submission" date="2019-04" db="EMBL/GenBank/DDBJ databases">
        <title>Friends and foes A comparative genomics study of 23 Aspergillus species from section Flavi.</title>
        <authorList>
            <consortium name="DOE Joint Genome Institute"/>
            <person name="Kjaerbolling I."/>
            <person name="Vesth T."/>
            <person name="Frisvad J.C."/>
            <person name="Nybo J.L."/>
            <person name="Theobald S."/>
            <person name="Kildgaard S."/>
            <person name="Isbrandt T."/>
            <person name="Kuo A."/>
            <person name="Sato A."/>
            <person name="Lyhne E.K."/>
            <person name="Kogle M.E."/>
            <person name="Wiebenga A."/>
            <person name="Kun R.S."/>
            <person name="Lubbers R.J."/>
            <person name="Makela M.R."/>
            <person name="Barry K."/>
            <person name="Chovatia M."/>
            <person name="Clum A."/>
            <person name="Daum C."/>
            <person name="Haridas S."/>
            <person name="He G."/>
            <person name="LaButti K."/>
            <person name="Lipzen A."/>
            <person name="Mondo S."/>
            <person name="Riley R."/>
            <person name="Salamov A."/>
            <person name="Simmons B.A."/>
            <person name="Magnuson J.K."/>
            <person name="Henrissat B."/>
            <person name="Mortensen U.H."/>
            <person name="Larsen T.O."/>
            <person name="Devries R.P."/>
            <person name="Grigoriev I.V."/>
            <person name="Machida M."/>
            <person name="Baker S.E."/>
            <person name="Andersen M.R."/>
        </authorList>
    </citation>
    <scope>NUCLEOTIDE SEQUENCE [LARGE SCALE GENOMIC DNA]</scope>
    <source>
        <strain evidence="8 9">CBS 151.66</strain>
    </source>
</reference>
<feature type="transmembrane region" description="Helical" evidence="6">
    <location>
        <begin position="302"/>
        <end position="327"/>
    </location>
</feature>
<keyword evidence="3 6" id="KW-1133">Transmembrane helix</keyword>
<feature type="transmembrane region" description="Helical" evidence="6">
    <location>
        <begin position="141"/>
        <end position="168"/>
    </location>
</feature>
<proteinExistence type="predicted"/>
<evidence type="ECO:0000256" key="1">
    <source>
        <dbReference type="ARBA" id="ARBA00004141"/>
    </source>
</evidence>
<feature type="transmembrane region" description="Helical" evidence="6">
    <location>
        <begin position="450"/>
        <end position="473"/>
    </location>
</feature>
<dbReference type="InterPro" id="IPR036259">
    <property type="entry name" value="MFS_trans_sf"/>
</dbReference>
<keyword evidence="4 6" id="KW-0472">Membrane</keyword>
<dbReference type="Gene3D" id="1.20.1250.20">
    <property type="entry name" value="MFS general substrate transporter like domains"/>
    <property type="match status" value="1"/>
</dbReference>
<evidence type="ECO:0000256" key="3">
    <source>
        <dbReference type="ARBA" id="ARBA00022989"/>
    </source>
</evidence>
<organism evidence="8 9">
    <name type="scientific">Aspergillus leporis</name>
    <dbReference type="NCBI Taxonomy" id="41062"/>
    <lineage>
        <taxon>Eukaryota</taxon>
        <taxon>Fungi</taxon>
        <taxon>Dikarya</taxon>
        <taxon>Ascomycota</taxon>
        <taxon>Pezizomycotina</taxon>
        <taxon>Eurotiomycetes</taxon>
        <taxon>Eurotiomycetidae</taxon>
        <taxon>Eurotiales</taxon>
        <taxon>Aspergillaceae</taxon>
        <taxon>Aspergillus</taxon>
        <taxon>Aspergillus subgen. Circumdati</taxon>
    </lineage>
</organism>
<feature type="transmembrane region" description="Helical" evidence="6">
    <location>
        <begin position="485"/>
        <end position="507"/>
    </location>
</feature>
<feature type="transmembrane region" description="Helical" evidence="6">
    <location>
        <begin position="391"/>
        <end position="410"/>
    </location>
</feature>
<dbReference type="Pfam" id="PF07690">
    <property type="entry name" value="MFS_1"/>
    <property type="match status" value="1"/>
</dbReference>
<feature type="transmembrane region" description="Helical" evidence="6">
    <location>
        <begin position="180"/>
        <end position="199"/>
    </location>
</feature>
<dbReference type="PROSITE" id="PS50850">
    <property type="entry name" value="MFS"/>
    <property type="match status" value="1"/>
</dbReference>
<dbReference type="PANTHER" id="PTHR23502:SF50">
    <property type="entry name" value="TRANSPORTER, PUTATIVE (AFU_ORTHOLOGUE AFUA_5G00430)-RELATED"/>
    <property type="match status" value="1"/>
</dbReference>
<evidence type="ECO:0000313" key="8">
    <source>
        <dbReference type="EMBL" id="KAB8078504.1"/>
    </source>
</evidence>